<evidence type="ECO:0000313" key="2">
    <source>
        <dbReference type="Proteomes" id="UP000326582"/>
    </source>
</evidence>
<evidence type="ECO:0000313" key="1">
    <source>
        <dbReference type="EMBL" id="QFZ26467.1"/>
    </source>
</evidence>
<protein>
    <submittedName>
        <fullName evidence="1">Nucleoporin</fullName>
    </submittedName>
</protein>
<name>A0ACD0WHC1_CLALS</name>
<dbReference type="EMBL" id="CP038485">
    <property type="protein sequence ID" value="QFZ26467.1"/>
    <property type="molecule type" value="Genomic_DNA"/>
</dbReference>
<reference evidence="2" key="1">
    <citation type="journal article" date="2019" name="MBio">
        <title>Comparative genomics for the elucidation of multidrug resistance (MDR) in Candida lusitaniae.</title>
        <authorList>
            <person name="Kannan A."/>
            <person name="Asner S.A."/>
            <person name="Trachsel E."/>
            <person name="Kelly S."/>
            <person name="Parker J."/>
            <person name="Sanglard D."/>
        </authorList>
    </citation>
    <scope>NUCLEOTIDE SEQUENCE [LARGE SCALE GENOMIC DNA]</scope>
    <source>
        <strain evidence="2">P1</strain>
    </source>
</reference>
<sequence>MRKQDSTTTTKLSRCMYIESNISAPLRYLRSPVVFFFFQVCLLTHETRVVGPVYNSESSRSLNKCNLSIHHSHCLPSMSASDPPRRMPVSYNYYFNKVLTKRLRYVNKINVLLAILLSVSIQLPYGGFWWSLVATLYRAPVIYLSLWLIKCSRKLNSTVEYSRAKTLAEQIVRSVATRQYLITFGFYLASSCSIFTLFIFQLPLRHQFSVISKEYRRKPAINDEYVFFWFHAFFIALIYSIQHVVFQRNRLNFKYGVNSVKPESVLFANIAGLLGNAIVFNIFTSVVSPFVYFSARSTVYKANWLVFKILSVDSSIPRFHISFGTLVNVSFISFFVYCAWEFVNHVYAIYSTIGCLDGSKTISSYSPDPVETLLSGLRDLAPEQQLSRLSAFQELAYLASTTDAQGVKIRNSIFNSHSKGGFIWTAILDECSLVIKDVTSRINYRSKADMDALKAVSDSLKAAEAPLGFQVDKEDKLIFGNSVECAGNGKPNAFDISATSSPLKKYDNPTSKKKSLPVLSVLSKFFLQQNADNVVVSFLRSQFSALVNPESSAYPSIRSKINLLSKTLNTYHEKFLASSVGVFFRVTVKRDAESRVLDPVNYGNAVIALAGLLSHAIEENRKNTITDNHISEVFNLLERPIRACSNYTDILPASVYRPHNVLVDEQPKQHLIALLHDLTMNEFFLLCYKYNYKLNDLSLSSRAFKLAKWVVDASIAQQQKQGQSHASKLF</sequence>
<keyword evidence="2" id="KW-1185">Reference proteome</keyword>
<dbReference type="Proteomes" id="UP000326582">
    <property type="component" value="Chromosome 2"/>
</dbReference>
<gene>
    <name evidence="1" type="ORF">EJF14_20372</name>
</gene>
<proteinExistence type="predicted"/>
<organism evidence="1 2">
    <name type="scientific">Clavispora lusitaniae</name>
    <name type="common">Candida lusitaniae</name>
    <dbReference type="NCBI Taxonomy" id="36911"/>
    <lineage>
        <taxon>Eukaryota</taxon>
        <taxon>Fungi</taxon>
        <taxon>Dikarya</taxon>
        <taxon>Ascomycota</taxon>
        <taxon>Saccharomycotina</taxon>
        <taxon>Pichiomycetes</taxon>
        <taxon>Metschnikowiaceae</taxon>
        <taxon>Clavispora</taxon>
    </lineage>
</organism>
<accession>A0ACD0WHC1</accession>